<dbReference type="InterPro" id="IPR025476">
    <property type="entry name" value="Helitron_helicase-like"/>
</dbReference>
<proteinExistence type="inferred from homology"/>
<dbReference type="Proteomes" id="UP000198287">
    <property type="component" value="Unassembled WGS sequence"/>
</dbReference>
<dbReference type="GO" id="GO:0000723">
    <property type="term" value="P:telomere maintenance"/>
    <property type="evidence" value="ECO:0007669"/>
    <property type="project" value="InterPro"/>
</dbReference>
<keyword evidence="1" id="KW-0233">DNA recombination</keyword>
<dbReference type="GO" id="GO:0006310">
    <property type="term" value="P:DNA recombination"/>
    <property type="evidence" value="ECO:0007669"/>
    <property type="project" value="UniProtKB-KW"/>
</dbReference>
<dbReference type="InterPro" id="IPR027417">
    <property type="entry name" value="P-loop_NTPase"/>
</dbReference>
<evidence type="ECO:0000259" key="4">
    <source>
        <dbReference type="Pfam" id="PF14214"/>
    </source>
</evidence>
<dbReference type="PANTHER" id="PTHR47642:SF5">
    <property type="entry name" value="ATP-DEPENDENT DNA HELICASE"/>
    <property type="match status" value="1"/>
</dbReference>
<comment type="similarity">
    <text evidence="1">Belongs to the helicase family.</text>
</comment>
<sequence length="1401" mass="160800">MQMQHYLFNLTPVIVNQHEIIVSDIPQENAVNSPVHNDDPELQQDEDILANLCSAARIQFGEVVVTDSLFHSIDYRVPELSSVLPAHATIHINKERGRILQTSEEKFLEELSFVQMFPYGKGGLSCIRSTQLTPLDYFQSRVMSPNTRFWDNSYLFYALSRMEEHRVKQKIAVCGQMENGGQDGDHPALKNIHLYMSSIRGSASYWKKYTGDLIAMIKQLGVPTFFLTFSSDDLNAPDSLAGLIVAESMRANSEYKDISAAVKTCLENNNIVGLKEILKTLNYDQKIPDEDDELKYLVPKYQSHHHKETCYKDREKPSCRFDFPRKVASETKVLEEDDVARNKGRFVTLKRTKAEQFINNYHPVLLKLLQCNMDIQLVTDANAVAYYIAKYISKAEPTDIQTEIQKIFQDMQANPSSSCYSMATKIAMKIMNHRQVGAPEAAFRLCHLPLRYSSRSFVFIPAYQPSDRLHLVHKESVGRGNVKIGLSILERYCVRPDSLKSWCLLEFAAWYKPCRRENLIFENPEDTSSEEDEEEELDLNTIDLKNNKGTMKKRKKAAVVKYPNFDIIREKESYYYCMILLYYPFDDEETLVVEYGTNAEAFRNLCTRFRSFQDSDILRPDLAQEIDKALTRIQLCEVPAPPFVNGEDINYGDEFEDEPNIPDQGELFQPPPNVGSLVDRYRSFSEEQKEVFDRVHAKIEQQYSQQVLSHIAGAGGCGKSYLIDGLSALISTFETQEKPNTLLKAAPTGMSALNIGATTTHRAFKLPVQRGRIPPYSALNSRQLEEMRQAIRNVEWIILDEISMVAYESLRTAHLRLCEVRNNDLPFGGLNVLVFGDLMQFAPVNGSWCFKPPPNLAHEQNLWKFFDFYELHKNHRQTNESEYLNLLNRLRFGNCTTDDYKLLESRIFNEEDPHDMEMAAKFADALSLFPDKKGVKQHNAERTEELRKRNPNIYNIKALDLFADGNKFDQHCPDNLIPNNDRFTAGIPSNIQLGVGRLVNGSVGTVVGLKWTALRDEQLQDGDLPEAVIIRFDGDAGGAYRDLNGYVKIDTVTFEFVGNRQTLIKRRMLPIVLCWALVFHKCQGLTLHMDSIQLALRHFAKAMAYVALSRVKTKEGLRILGLKEKNILTLAPNKTPCDEDAVKELYRLRIMKIGIVLDNEVQEMLEWILDFPNCFNCKKWICQCTCKMVLFLLHPTKFATLQKIKMSNVSQASTSIYDEEIEEATLSSSNFELFREKIVNLERENKRLRSENASLKSENWVLKTSGNNASFNHLSEKLKIAEEKMVVLDREKDKAKTRFTKMFVQRNAARKAARYFAKGMRKNFTDYKQFKAMEFENNMNALVWEFRARKKNKEVLRIQQQNNSSIVDLSTGSVEDSMCKCGRDKAKLNGTKKRKITTTNQ</sequence>
<reference evidence="5 6" key="1">
    <citation type="submission" date="2015-12" db="EMBL/GenBank/DDBJ databases">
        <title>The genome of Folsomia candida.</title>
        <authorList>
            <person name="Faddeeva A."/>
            <person name="Derks M.F."/>
            <person name="Anvar Y."/>
            <person name="Smit S."/>
            <person name="Van Straalen N."/>
            <person name="Roelofs D."/>
        </authorList>
    </citation>
    <scope>NUCLEOTIDE SEQUENCE [LARGE SCALE GENOMIC DNA]</scope>
    <source>
        <strain evidence="5 6">VU population</strain>
        <tissue evidence="5">Whole body</tissue>
    </source>
</reference>
<keyword evidence="1" id="KW-0067">ATP-binding</keyword>
<dbReference type="OMA" id="IHINKER"/>
<name>A0A226ECK1_FOLCA</name>
<accession>A0A226ECK1</accession>
<comment type="caution">
    <text evidence="5">The sequence shown here is derived from an EMBL/GenBank/DDBJ whole genome shotgun (WGS) entry which is preliminary data.</text>
</comment>
<dbReference type="GO" id="GO:0043139">
    <property type="term" value="F:5'-3' DNA helicase activity"/>
    <property type="evidence" value="ECO:0007669"/>
    <property type="project" value="UniProtKB-EC"/>
</dbReference>
<comment type="cofactor">
    <cofactor evidence="1">
        <name>Mg(2+)</name>
        <dbReference type="ChEBI" id="CHEBI:18420"/>
    </cofactor>
</comment>
<dbReference type="GO" id="GO:0006281">
    <property type="term" value="P:DNA repair"/>
    <property type="evidence" value="ECO:0007669"/>
    <property type="project" value="UniProtKB-KW"/>
</dbReference>
<keyword evidence="1 5" id="KW-0347">Helicase</keyword>
<keyword evidence="6" id="KW-1185">Reference proteome</keyword>
<dbReference type="GO" id="GO:0016887">
    <property type="term" value="F:ATP hydrolysis activity"/>
    <property type="evidence" value="ECO:0007669"/>
    <property type="project" value="RHEA"/>
</dbReference>
<gene>
    <name evidence="5" type="ORF">Fcan01_08766</name>
</gene>
<keyword evidence="1" id="KW-0234">DNA repair</keyword>
<dbReference type="OrthoDB" id="416437at2759"/>
<dbReference type="Gene3D" id="3.40.50.300">
    <property type="entry name" value="P-loop containing nucleotide triphosphate hydrolases"/>
    <property type="match status" value="1"/>
</dbReference>
<protein>
    <recommendedName>
        <fullName evidence="1">ATP-dependent DNA helicase</fullName>
        <ecNumber evidence="1">5.6.2.3</ecNumber>
    </recommendedName>
</protein>
<dbReference type="Pfam" id="PF14214">
    <property type="entry name" value="Helitron_like_N"/>
    <property type="match status" value="1"/>
</dbReference>
<organism evidence="5 6">
    <name type="scientific">Folsomia candida</name>
    <name type="common">Springtail</name>
    <dbReference type="NCBI Taxonomy" id="158441"/>
    <lineage>
        <taxon>Eukaryota</taxon>
        <taxon>Metazoa</taxon>
        <taxon>Ecdysozoa</taxon>
        <taxon>Arthropoda</taxon>
        <taxon>Hexapoda</taxon>
        <taxon>Collembola</taxon>
        <taxon>Entomobryomorpha</taxon>
        <taxon>Isotomoidea</taxon>
        <taxon>Isotomidae</taxon>
        <taxon>Proisotominae</taxon>
        <taxon>Folsomia</taxon>
    </lineage>
</organism>
<evidence type="ECO:0000313" key="5">
    <source>
        <dbReference type="EMBL" id="OXA55305.1"/>
    </source>
</evidence>
<dbReference type="Pfam" id="PF05970">
    <property type="entry name" value="PIF1"/>
    <property type="match status" value="1"/>
</dbReference>
<evidence type="ECO:0000256" key="1">
    <source>
        <dbReference type="RuleBase" id="RU363044"/>
    </source>
</evidence>
<evidence type="ECO:0000259" key="3">
    <source>
        <dbReference type="Pfam" id="PF05970"/>
    </source>
</evidence>
<keyword evidence="1" id="KW-0378">Hydrolase</keyword>
<feature type="domain" description="DNA helicase Pif1-like DEAD-box helicase" evidence="3">
    <location>
        <begin position="684"/>
        <end position="897"/>
    </location>
</feature>
<keyword evidence="1" id="KW-0227">DNA damage</keyword>
<dbReference type="InterPro" id="IPR010285">
    <property type="entry name" value="DNA_helicase_pif1-like_DEAD"/>
</dbReference>
<dbReference type="EMBL" id="LNIX01000004">
    <property type="protein sequence ID" value="OXA55305.1"/>
    <property type="molecule type" value="Genomic_DNA"/>
</dbReference>
<feature type="coiled-coil region" evidence="2">
    <location>
        <begin position="1231"/>
        <end position="1298"/>
    </location>
</feature>
<dbReference type="SUPFAM" id="SSF52540">
    <property type="entry name" value="P-loop containing nucleoside triphosphate hydrolases"/>
    <property type="match status" value="2"/>
</dbReference>
<evidence type="ECO:0000313" key="6">
    <source>
        <dbReference type="Proteomes" id="UP000198287"/>
    </source>
</evidence>
<keyword evidence="2" id="KW-0175">Coiled coil</keyword>
<dbReference type="GO" id="GO:0005524">
    <property type="term" value="F:ATP binding"/>
    <property type="evidence" value="ECO:0007669"/>
    <property type="project" value="UniProtKB-KW"/>
</dbReference>
<dbReference type="InterPro" id="IPR051055">
    <property type="entry name" value="PIF1_helicase"/>
</dbReference>
<comment type="catalytic activity">
    <reaction evidence="1">
        <text>ATP + H2O = ADP + phosphate + H(+)</text>
        <dbReference type="Rhea" id="RHEA:13065"/>
        <dbReference type="ChEBI" id="CHEBI:15377"/>
        <dbReference type="ChEBI" id="CHEBI:15378"/>
        <dbReference type="ChEBI" id="CHEBI:30616"/>
        <dbReference type="ChEBI" id="CHEBI:43474"/>
        <dbReference type="ChEBI" id="CHEBI:456216"/>
        <dbReference type="EC" id="5.6.2.3"/>
    </reaction>
</comment>
<evidence type="ECO:0000256" key="2">
    <source>
        <dbReference type="SAM" id="Coils"/>
    </source>
</evidence>
<feature type="domain" description="Helitron helicase-like" evidence="4">
    <location>
        <begin position="176"/>
        <end position="236"/>
    </location>
</feature>
<dbReference type="EC" id="5.6.2.3" evidence="1"/>
<keyword evidence="1" id="KW-0547">Nucleotide-binding</keyword>
<dbReference type="PANTHER" id="PTHR47642">
    <property type="entry name" value="ATP-DEPENDENT DNA HELICASE"/>
    <property type="match status" value="1"/>
</dbReference>